<dbReference type="InterPro" id="IPR002358">
    <property type="entry name" value="Ribosomal_uL6_CS"/>
</dbReference>
<dbReference type="PROSITE" id="PS00525">
    <property type="entry name" value="RIBOSOMAL_L6_1"/>
    <property type="match status" value="1"/>
</dbReference>
<dbReference type="GO" id="GO:0003735">
    <property type="term" value="F:structural constituent of ribosome"/>
    <property type="evidence" value="ECO:0007669"/>
    <property type="project" value="UniProtKB-UniRule"/>
</dbReference>
<feature type="domain" description="Large ribosomal subunit protein uL6 alpha-beta" evidence="9">
    <location>
        <begin position="11"/>
        <end position="84"/>
    </location>
</feature>
<dbReference type="AlphaFoldDB" id="A0A5C5VDT0"/>
<proteinExistence type="inferred from homology"/>
<comment type="caution">
    <text evidence="10">The sequence shown here is derived from an EMBL/GenBank/DDBJ whole genome shotgun (WGS) entry which is preliminary data.</text>
</comment>
<evidence type="ECO:0000256" key="6">
    <source>
        <dbReference type="HAMAP-Rule" id="MF_01365"/>
    </source>
</evidence>
<reference evidence="10 11" key="1">
    <citation type="submission" date="2019-02" db="EMBL/GenBank/DDBJ databases">
        <title>Deep-cultivation of Planctomycetes and their phenomic and genomic characterization uncovers novel biology.</title>
        <authorList>
            <person name="Wiegand S."/>
            <person name="Jogler M."/>
            <person name="Boedeker C."/>
            <person name="Pinto D."/>
            <person name="Vollmers J."/>
            <person name="Rivas-Marin E."/>
            <person name="Kohn T."/>
            <person name="Peeters S.H."/>
            <person name="Heuer A."/>
            <person name="Rast P."/>
            <person name="Oberbeckmann S."/>
            <person name="Bunk B."/>
            <person name="Jeske O."/>
            <person name="Meyerdierks A."/>
            <person name="Storesund J.E."/>
            <person name="Kallscheuer N."/>
            <person name="Luecker S."/>
            <person name="Lage O.M."/>
            <person name="Pohl T."/>
            <person name="Merkel B.J."/>
            <person name="Hornburger P."/>
            <person name="Mueller R.-W."/>
            <person name="Bruemmer F."/>
            <person name="Labrenz M."/>
            <person name="Spormann A.M."/>
            <person name="Op Den Camp H."/>
            <person name="Overmann J."/>
            <person name="Amann R."/>
            <person name="Jetten M.S.M."/>
            <person name="Mascher T."/>
            <person name="Medema M.H."/>
            <person name="Devos D.P."/>
            <person name="Kaster A.-K."/>
            <person name="Ovreas L."/>
            <person name="Rohde M."/>
            <person name="Galperin M.Y."/>
            <person name="Jogler C."/>
        </authorList>
    </citation>
    <scope>NUCLEOTIDE SEQUENCE [LARGE SCALE GENOMIC DNA]</scope>
    <source>
        <strain evidence="10 11">KOR34</strain>
    </source>
</reference>
<dbReference type="HAMAP" id="MF_01365_B">
    <property type="entry name" value="Ribosomal_uL6_B"/>
    <property type="match status" value="1"/>
</dbReference>
<keyword evidence="4 6" id="KW-0689">Ribosomal protein</keyword>
<keyword evidence="3 6" id="KW-0694">RNA-binding</keyword>
<comment type="subunit">
    <text evidence="6">Part of the 50S ribosomal subunit.</text>
</comment>
<keyword evidence="2 6" id="KW-0699">rRNA-binding</keyword>
<dbReference type="GO" id="GO:0002181">
    <property type="term" value="P:cytoplasmic translation"/>
    <property type="evidence" value="ECO:0007669"/>
    <property type="project" value="TreeGrafter"/>
</dbReference>
<evidence type="ECO:0000313" key="10">
    <source>
        <dbReference type="EMBL" id="TWT36768.1"/>
    </source>
</evidence>
<accession>A0A5C5VDT0</accession>
<evidence type="ECO:0000259" key="9">
    <source>
        <dbReference type="Pfam" id="PF00347"/>
    </source>
</evidence>
<evidence type="ECO:0000256" key="5">
    <source>
        <dbReference type="ARBA" id="ARBA00023274"/>
    </source>
</evidence>
<protein>
    <recommendedName>
        <fullName evidence="6">Large ribosomal subunit protein uL6</fullName>
    </recommendedName>
</protein>
<evidence type="ECO:0000256" key="4">
    <source>
        <dbReference type="ARBA" id="ARBA00022980"/>
    </source>
</evidence>
<dbReference type="GO" id="GO:0022625">
    <property type="term" value="C:cytosolic large ribosomal subunit"/>
    <property type="evidence" value="ECO:0007669"/>
    <property type="project" value="UniProtKB-UniRule"/>
</dbReference>
<evidence type="ECO:0000256" key="7">
    <source>
        <dbReference type="RuleBase" id="RU003869"/>
    </source>
</evidence>
<keyword evidence="11" id="KW-1185">Reference proteome</keyword>
<evidence type="ECO:0000256" key="2">
    <source>
        <dbReference type="ARBA" id="ARBA00022730"/>
    </source>
</evidence>
<comment type="function">
    <text evidence="6 8">This protein binds to the 23S rRNA, and is important in its secondary structure. It is located near the subunit interface in the base of the L7/L12 stalk, and near the tRNA binding site of the peptidyltransferase center.</text>
</comment>
<dbReference type="InterPro" id="IPR000702">
    <property type="entry name" value="Ribosomal_uL6-like"/>
</dbReference>
<dbReference type="Gene3D" id="3.90.930.12">
    <property type="entry name" value="Ribosomal protein L6, alpha-beta domain"/>
    <property type="match status" value="2"/>
</dbReference>
<dbReference type="NCBIfam" id="TIGR03654">
    <property type="entry name" value="L6_bact"/>
    <property type="match status" value="1"/>
</dbReference>
<evidence type="ECO:0000256" key="8">
    <source>
        <dbReference type="RuleBase" id="RU003870"/>
    </source>
</evidence>
<dbReference type="PANTHER" id="PTHR11655:SF14">
    <property type="entry name" value="LARGE RIBOSOMAL SUBUNIT PROTEIN UL6M"/>
    <property type="match status" value="1"/>
</dbReference>
<gene>
    <name evidence="6 10" type="primary">rplF</name>
    <name evidence="10" type="ORF">KOR34_17080</name>
</gene>
<dbReference type="PANTHER" id="PTHR11655">
    <property type="entry name" value="60S/50S RIBOSOMAL PROTEIN L6/L9"/>
    <property type="match status" value="1"/>
</dbReference>
<dbReference type="OrthoDB" id="9805007at2"/>
<sequence length="180" mass="19959">MSRIGKKPVAIPDGVKVSLNGREITVEGKLGKLTYEHRPEIVVTIDDDAKQVVCSREGDEREKRAYHGMTRALLQNMIDGVTNGYEKKLEIHGVGYLGAIQGDTLQLRVGFANEIHKKIPKELDVSCPDQTHIVVKGSDKQKVGQFAAEVRAVRKPEPYKGKGIRYEGEQVRRKAGKAAK</sequence>
<comment type="similarity">
    <text evidence="1 6 7">Belongs to the universal ribosomal protein uL6 family.</text>
</comment>
<evidence type="ECO:0000256" key="1">
    <source>
        <dbReference type="ARBA" id="ARBA00009356"/>
    </source>
</evidence>
<name>A0A5C5VDT0_9BACT</name>
<dbReference type="Proteomes" id="UP000316714">
    <property type="component" value="Unassembled WGS sequence"/>
</dbReference>
<dbReference type="InterPro" id="IPR036789">
    <property type="entry name" value="Ribosomal_uL6-like_a/b-dom_sf"/>
</dbReference>
<dbReference type="FunFam" id="3.90.930.12:FF:000001">
    <property type="entry name" value="50S ribosomal protein L6"/>
    <property type="match status" value="1"/>
</dbReference>
<organism evidence="10 11">
    <name type="scientific">Posidoniimonas corsicana</name>
    <dbReference type="NCBI Taxonomy" id="1938618"/>
    <lineage>
        <taxon>Bacteria</taxon>
        <taxon>Pseudomonadati</taxon>
        <taxon>Planctomycetota</taxon>
        <taxon>Planctomycetia</taxon>
        <taxon>Pirellulales</taxon>
        <taxon>Lacipirellulaceae</taxon>
        <taxon>Posidoniimonas</taxon>
    </lineage>
</organism>
<dbReference type="RefSeq" id="WP_146563945.1">
    <property type="nucleotide sequence ID" value="NZ_SIHJ01000001.1"/>
</dbReference>
<evidence type="ECO:0000256" key="3">
    <source>
        <dbReference type="ARBA" id="ARBA00022884"/>
    </source>
</evidence>
<dbReference type="PIRSF" id="PIRSF002162">
    <property type="entry name" value="Ribosomal_L6"/>
    <property type="match status" value="1"/>
</dbReference>
<dbReference type="PRINTS" id="PR00059">
    <property type="entry name" value="RIBOSOMALL6"/>
</dbReference>
<dbReference type="EMBL" id="SIHJ01000001">
    <property type="protein sequence ID" value="TWT36768.1"/>
    <property type="molecule type" value="Genomic_DNA"/>
</dbReference>
<dbReference type="SUPFAM" id="SSF56053">
    <property type="entry name" value="Ribosomal protein L6"/>
    <property type="match status" value="2"/>
</dbReference>
<feature type="domain" description="Large ribosomal subunit protein uL6 alpha-beta" evidence="9">
    <location>
        <begin position="93"/>
        <end position="166"/>
    </location>
</feature>
<dbReference type="InterPro" id="IPR019906">
    <property type="entry name" value="Ribosomal_uL6_bac-type"/>
</dbReference>
<dbReference type="Pfam" id="PF00347">
    <property type="entry name" value="Ribosomal_L6"/>
    <property type="match status" value="2"/>
</dbReference>
<dbReference type="FunFam" id="3.90.930.12:FF:000002">
    <property type="entry name" value="50S ribosomal protein L6"/>
    <property type="match status" value="1"/>
</dbReference>
<keyword evidence="5 6" id="KW-0687">Ribonucleoprotein</keyword>
<dbReference type="GO" id="GO:0019843">
    <property type="term" value="F:rRNA binding"/>
    <property type="evidence" value="ECO:0007669"/>
    <property type="project" value="UniProtKB-UniRule"/>
</dbReference>
<dbReference type="InterPro" id="IPR020040">
    <property type="entry name" value="Ribosomal_uL6_a/b-dom"/>
</dbReference>
<evidence type="ECO:0000313" key="11">
    <source>
        <dbReference type="Proteomes" id="UP000316714"/>
    </source>
</evidence>